<dbReference type="RefSeq" id="XP_064700852.1">
    <property type="nucleotide sequence ID" value="XM_064853089.1"/>
</dbReference>
<dbReference type="AlphaFoldDB" id="A0AAV9MXI6"/>
<name>A0AAV9MXI6_9EURO</name>
<evidence type="ECO:0000313" key="2">
    <source>
        <dbReference type="Proteomes" id="UP001358417"/>
    </source>
</evidence>
<comment type="caution">
    <text evidence="1">The sequence shown here is derived from an EMBL/GenBank/DDBJ whole genome shotgun (WGS) entry which is preliminary data.</text>
</comment>
<sequence>MAVYNNNGLSRNSIYDPPKGPILAPENALIILWLAVHGVPSRSIAFELQSLIPMKEGLNQTTAPQIELERHVRIIEEFVINSIDRLAGPIFKKCWGTGDFIDTIWSAIAKDDLLRGATIRIHRALEHALLDDGKEIIPTNSVHRATQQSSLYVSNPEDEEMFLLWRSIIGPSPRSSQRVPKRVRNIMSKRNKANDIQRWIDKTLSYTDGGRDNENVLMMQMMEKITRTGIIDRELPGPRPFSDYIGGKLNVADGRRWLPS</sequence>
<accession>A0AAV9MXI6</accession>
<organism evidence="1 2">
    <name type="scientific">Exophiala bonariae</name>
    <dbReference type="NCBI Taxonomy" id="1690606"/>
    <lineage>
        <taxon>Eukaryota</taxon>
        <taxon>Fungi</taxon>
        <taxon>Dikarya</taxon>
        <taxon>Ascomycota</taxon>
        <taxon>Pezizomycotina</taxon>
        <taxon>Eurotiomycetes</taxon>
        <taxon>Chaetothyriomycetidae</taxon>
        <taxon>Chaetothyriales</taxon>
        <taxon>Herpotrichiellaceae</taxon>
        <taxon>Exophiala</taxon>
    </lineage>
</organism>
<keyword evidence="2" id="KW-1185">Reference proteome</keyword>
<dbReference type="Proteomes" id="UP001358417">
    <property type="component" value="Unassembled WGS sequence"/>
</dbReference>
<dbReference type="EMBL" id="JAVRRD010000039">
    <property type="protein sequence ID" value="KAK5045216.1"/>
    <property type="molecule type" value="Genomic_DNA"/>
</dbReference>
<protein>
    <submittedName>
        <fullName evidence="1">Uncharacterized protein</fullName>
    </submittedName>
</protein>
<dbReference type="GeneID" id="89977708"/>
<gene>
    <name evidence="1" type="ORF">LTR84_009549</name>
</gene>
<proteinExistence type="predicted"/>
<evidence type="ECO:0000313" key="1">
    <source>
        <dbReference type="EMBL" id="KAK5045216.1"/>
    </source>
</evidence>
<reference evidence="1 2" key="1">
    <citation type="submission" date="2023-08" db="EMBL/GenBank/DDBJ databases">
        <title>Black Yeasts Isolated from many extreme environments.</title>
        <authorList>
            <person name="Coleine C."/>
            <person name="Stajich J.E."/>
            <person name="Selbmann L."/>
        </authorList>
    </citation>
    <scope>NUCLEOTIDE SEQUENCE [LARGE SCALE GENOMIC DNA]</scope>
    <source>
        <strain evidence="1 2">CCFEE 5792</strain>
    </source>
</reference>